<dbReference type="InterPro" id="IPR001482">
    <property type="entry name" value="T2SS/T4SS_dom"/>
</dbReference>
<dbReference type="PANTHER" id="PTHR30258:SF1">
    <property type="entry name" value="PROTEIN TRANSPORT PROTEIN HOFB HOMOLOG"/>
    <property type="match status" value="1"/>
</dbReference>
<dbReference type="PANTHER" id="PTHR30258">
    <property type="entry name" value="TYPE II SECRETION SYSTEM PROTEIN GSPE-RELATED"/>
    <property type="match status" value="1"/>
</dbReference>
<organism evidence="6">
    <name type="scientific">Dissulfuribacter thermophilus</name>
    <dbReference type="NCBI Taxonomy" id="1156395"/>
    <lineage>
        <taxon>Bacteria</taxon>
        <taxon>Pseudomonadati</taxon>
        <taxon>Thermodesulfobacteriota</taxon>
        <taxon>Dissulfuribacteria</taxon>
        <taxon>Dissulfuribacterales</taxon>
        <taxon>Dissulfuribacteraceae</taxon>
        <taxon>Dissulfuribacter</taxon>
    </lineage>
</organism>
<feature type="domain" description="Type II secretion system protein GspE N-terminal" evidence="5">
    <location>
        <begin position="60"/>
        <end position="147"/>
    </location>
</feature>
<dbReference type="EMBL" id="DRND01000311">
    <property type="protein sequence ID" value="HFC47015.1"/>
    <property type="molecule type" value="Genomic_DNA"/>
</dbReference>
<gene>
    <name evidence="6" type="ORF">ENJ63_03950</name>
</gene>
<evidence type="ECO:0000256" key="2">
    <source>
        <dbReference type="ARBA" id="ARBA00022741"/>
    </source>
</evidence>
<accession>A0A7V2SW34</accession>
<proteinExistence type="inferred from homology"/>
<dbReference type="FunFam" id="3.30.300.160:FF:000002">
    <property type="entry name" value="Type II secretion system protein E"/>
    <property type="match status" value="1"/>
</dbReference>
<evidence type="ECO:0000259" key="5">
    <source>
        <dbReference type="Pfam" id="PF05157"/>
    </source>
</evidence>
<dbReference type="Gene3D" id="1.10.40.70">
    <property type="match status" value="1"/>
</dbReference>
<dbReference type="GO" id="GO:0005886">
    <property type="term" value="C:plasma membrane"/>
    <property type="evidence" value="ECO:0007669"/>
    <property type="project" value="TreeGrafter"/>
</dbReference>
<dbReference type="InterPro" id="IPR037257">
    <property type="entry name" value="T2SS_E_N_sf"/>
</dbReference>
<dbReference type="Pfam" id="PF05157">
    <property type="entry name" value="MshEN"/>
    <property type="match status" value="1"/>
</dbReference>
<comment type="caution">
    <text evidence="6">The sequence shown here is derived from an EMBL/GenBank/DDBJ whole genome shotgun (WGS) entry which is preliminary data.</text>
</comment>
<dbReference type="GO" id="GO:0016887">
    <property type="term" value="F:ATP hydrolysis activity"/>
    <property type="evidence" value="ECO:0007669"/>
    <property type="project" value="TreeGrafter"/>
</dbReference>
<dbReference type="SUPFAM" id="SSF160246">
    <property type="entry name" value="EspE N-terminal domain-like"/>
    <property type="match status" value="1"/>
</dbReference>
<dbReference type="Gene3D" id="3.30.300.160">
    <property type="entry name" value="Type II secretion system, protein E, N-terminal domain"/>
    <property type="match status" value="1"/>
</dbReference>
<comment type="similarity">
    <text evidence="1">Belongs to the GSP E family.</text>
</comment>
<feature type="non-terminal residue" evidence="6">
    <location>
        <position position="299"/>
    </location>
</feature>
<evidence type="ECO:0000256" key="1">
    <source>
        <dbReference type="ARBA" id="ARBA00006611"/>
    </source>
</evidence>
<evidence type="ECO:0000313" key="6">
    <source>
        <dbReference type="EMBL" id="HFC47015.1"/>
    </source>
</evidence>
<evidence type="ECO:0000256" key="3">
    <source>
        <dbReference type="ARBA" id="ARBA00022840"/>
    </source>
</evidence>
<dbReference type="InterPro" id="IPR007831">
    <property type="entry name" value="T2SS_GspE_N"/>
</dbReference>
<dbReference type="SUPFAM" id="SSF52540">
    <property type="entry name" value="P-loop containing nucleoside triphosphate hydrolases"/>
    <property type="match status" value="1"/>
</dbReference>
<sequence length="299" mass="33002">MKRQKKRLGDILIEAGLINSTDLASALEYSKKKGLKLGEALKELGLVNEHELSKALSRQLGIPLVDLERIVLDPSLAEVLPEIIARKHLAIPLGKRGREFLIAVADPLNIFGIDEIARHLKGKVTLCIAPESQIQRAIDRLYGAAGSQGRSASVETRPGEASGIEEDTEAVQLINDVILQAAREEASDIHIEPLEHHVRIRIRVDGILKVIRQLPKEIHPSLVSRIKVMSGMDIGERRKPQDGRFDMGVAGKEIDFRCSCMPTSKGEKIVMRLLDKSSIRLSLLDLGLEPGQKKVLEQA</sequence>
<evidence type="ECO:0000259" key="4">
    <source>
        <dbReference type="Pfam" id="PF00437"/>
    </source>
</evidence>
<dbReference type="Pfam" id="PF00437">
    <property type="entry name" value="T2SSE"/>
    <property type="match status" value="1"/>
</dbReference>
<reference evidence="6" key="1">
    <citation type="journal article" date="2020" name="mSystems">
        <title>Genome- and Community-Level Interaction Insights into Carbon Utilization and Element Cycling Functions of Hydrothermarchaeota in Hydrothermal Sediment.</title>
        <authorList>
            <person name="Zhou Z."/>
            <person name="Liu Y."/>
            <person name="Xu W."/>
            <person name="Pan J."/>
            <person name="Luo Z.H."/>
            <person name="Li M."/>
        </authorList>
    </citation>
    <scope>NUCLEOTIDE SEQUENCE [LARGE SCALE GENOMIC DNA]</scope>
    <source>
        <strain evidence="6">HyVt-503</strain>
    </source>
</reference>
<feature type="domain" description="Bacterial type II secretion system protein E" evidence="4">
    <location>
        <begin position="166"/>
        <end position="298"/>
    </location>
</feature>
<keyword evidence="2" id="KW-0547">Nucleotide-binding</keyword>
<dbReference type="InterPro" id="IPR027417">
    <property type="entry name" value="P-loop_NTPase"/>
</dbReference>
<dbReference type="GO" id="GO:0005524">
    <property type="term" value="F:ATP binding"/>
    <property type="evidence" value="ECO:0007669"/>
    <property type="project" value="UniProtKB-KW"/>
</dbReference>
<name>A0A7V2SW34_9BACT</name>
<dbReference type="Gene3D" id="3.30.450.90">
    <property type="match status" value="1"/>
</dbReference>
<protein>
    <submittedName>
        <fullName evidence="6">Type II secretion system protein GspE</fullName>
    </submittedName>
</protein>
<keyword evidence="3" id="KW-0067">ATP-binding</keyword>
<dbReference type="Proteomes" id="UP000885797">
    <property type="component" value="Unassembled WGS sequence"/>
</dbReference>
<dbReference type="AlphaFoldDB" id="A0A7V2SW34"/>